<organism evidence="9 10">
    <name type="scientific">Perkinsus chesapeaki</name>
    <name type="common">Clam parasite</name>
    <name type="synonym">Perkinsus andrewsi</name>
    <dbReference type="NCBI Taxonomy" id="330153"/>
    <lineage>
        <taxon>Eukaryota</taxon>
        <taxon>Sar</taxon>
        <taxon>Alveolata</taxon>
        <taxon>Perkinsozoa</taxon>
        <taxon>Perkinsea</taxon>
        <taxon>Perkinsida</taxon>
        <taxon>Perkinsidae</taxon>
        <taxon>Perkinsus</taxon>
    </lineage>
</organism>
<evidence type="ECO:0000256" key="6">
    <source>
        <dbReference type="ARBA" id="ARBA00023619"/>
    </source>
</evidence>
<accession>A0A7J6L206</accession>
<evidence type="ECO:0000256" key="2">
    <source>
        <dbReference type="ARBA" id="ARBA00022670"/>
    </source>
</evidence>
<comment type="caution">
    <text evidence="9">The sequence shown here is derived from an EMBL/GenBank/DDBJ whole genome shotgun (WGS) entry which is preliminary data.</text>
</comment>
<dbReference type="PANTHER" id="PTHR43806">
    <property type="entry name" value="PEPTIDASE S8"/>
    <property type="match status" value="1"/>
</dbReference>
<dbReference type="EMBL" id="JAAPAO010000844">
    <property type="protein sequence ID" value="KAF4653192.1"/>
    <property type="molecule type" value="Genomic_DNA"/>
</dbReference>
<feature type="active site" description="Charge relay system" evidence="7">
    <location>
        <position position="364"/>
    </location>
</feature>
<comment type="similarity">
    <text evidence="1 7">Belongs to the peptidase S8 family.</text>
</comment>
<dbReference type="EC" id="3.4.21.62" evidence="6"/>
<evidence type="ECO:0000313" key="9">
    <source>
        <dbReference type="EMBL" id="KAF4653192.1"/>
    </source>
</evidence>
<dbReference type="GO" id="GO:0006508">
    <property type="term" value="P:proteolysis"/>
    <property type="evidence" value="ECO:0007669"/>
    <property type="project" value="UniProtKB-KW"/>
</dbReference>
<dbReference type="Gene3D" id="3.40.50.200">
    <property type="entry name" value="Peptidase S8/S53 domain"/>
    <property type="match status" value="1"/>
</dbReference>
<dbReference type="GO" id="GO:0004252">
    <property type="term" value="F:serine-type endopeptidase activity"/>
    <property type="evidence" value="ECO:0007669"/>
    <property type="project" value="UniProtKB-UniRule"/>
</dbReference>
<name>A0A7J6L206_PERCH</name>
<feature type="active site" description="Charge relay system" evidence="7">
    <location>
        <position position="202"/>
    </location>
</feature>
<comment type="catalytic activity">
    <reaction evidence="5">
        <text>Hydrolysis of proteins with broad specificity for peptide bonds, and a preference for a large uncharged residue in P1. Hydrolyzes peptide amides.</text>
        <dbReference type="EC" id="3.4.21.62"/>
    </reaction>
</comment>
<dbReference type="InterPro" id="IPR050131">
    <property type="entry name" value="Peptidase_S8_subtilisin-like"/>
</dbReference>
<keyword evidence="3 7" id="KW-0378">Hydrolase</keyword>
<feature type="domain" description="Peptidase S8/S53" evidence="8">
    <location>
        <begin position="150"/>
        <end position="395"/>
    </location>
</feature>
<dbReference type="InterPro" id="IPR023828">
    <property type="entry name" value="Peptidase_S8_Ser-AS"/>
</dbReference>
<evidence type="ECO:0000256" key="3">
    <source>
        <dbReference type="ARBA" id="ARBA00022801"/>
    </source>
</evidence>
<sequence length="416" mass="45062">MRLVSAFLLACQAASQDVRGERTIASILSGGSVVDVNTIPDLLSQAGVKEDLRITSFLSSSRIKTLKFAQAQIVPTSTGSVSNADLCAYLHEAERHLPDLVVTCGKDINGEMTQLDDNLHVNDPNAKFQTQLDRMRMGDVWGLIQQYPRKNVTVAVIDEGVDFTDPDMAPLKSTFTTSDGRVIDGGWNFIIDNSTLTVTGYHGQHVSRILAARGNNSVGMVGVAPDHIRLLSLQISGSLAQFMEALDMAIDIGVDVISMSLRYFLDQHSLAQRDLLHRVLRKAQERNILLVSAAGNENKVADDCYPCWFGGPKAMCVASLNNRVNYDFDRSSNFGDRVDIAAFGVRIYVGTGSYGQHQWGSGTSFATPMVSGGAAILLSLGVEPSMVKRILLAGADRFQVAEGPLVCITLPLLQAE</sequence>
<gene>
    <name evidence="9" type="ORF">FOL47_010657</name>
</gene>
<evidence type="ECO:0000313" key="10">
    <source>
        <dbReference type="Proteomes" id="UP000591131"/>
    </source>
</evidence>
<evidence type="ECO:0000256" key="4">
    <source>
        <dbReference type="ARBA" id="ARBA00022825"/>
    </source>
</evidence>
<dbReference type="SUPFAM" id="SSF52743">
    <property type="entry name" value="Subtilisin-like"/>
    <property type="match status" value="1"/>
</dbReference>
<dbReference type="InterPro" id="IPR015500">
    <property type="entry name" value="Peptidase_S8_subtilisin-rel"/>
</dbReference>
<dbReference type="PROSITE" id="PS51892">
    <property type="entry name" value="SUBTILASE"/>
    <property type="match status" value="1"/>
</dbReference>
<dbReference type="InterPro" id="IPR036852">
    <property type="entry name" value="Peptidase_S8/S53_dom_sf"/>
</dbReference>
<evidence type="ECO:0000256" key="5">
    <source>
        <dbReference type="ARBA" id="ARBA00023529"/>
    </source>
</evidence>
<evidence type="ECO:0000259" key="8">
    <source>
        <dbReference type="Pfam" id="PF00082"/>
    </source>
</evidence>
<evidence type="ECO:0000256" key="1">
    <source>
        <dbReference type="ARBA" id="ARBA00011073"/>
    </source>
</evidence>
<proteinExistence type="inferred from homology"/>
<dbReference type="PROSITE" id="PS00138">
    <property type="entry name" value="SUBTILASE_SER"/>
    <property type="match status" value="1"/>
</dbReference>
<keyword evidence="10" id="KW-1185">Reference proteome</keyword>
<dbReference type="PRINTS" id="PR00723">
    <property type="entry name" value="SUBTILISIN"/>
</dbReference>
<dbReference type="Pfam" id="PF00082">
    <property type="entry name" value="Peptidase_S8"/>
    <property type="match status" value="1"/>
</dbReference>
<keyword evidence="2 7" id="KW-0645">Protease</keyword>
<dbReference type="InterPro" id="IPR000209">
    <property type="entry name" value="Peptidase_S8/S53_dom"/>
</dbReference>
<evidence type="ECO:0000256" key="7">
    <source>
        <dbReference type="PROSITE-ProRule" id="PRU01240"/>
    </source>
</evidence>
<keyword evidence="4 7" id="KW-0720">Serine protease</keyword>
<reference evidence="9 10" key="1">
    <citation type="submission" date="2020-04" db="EMBL/GenBank/DDBJ databases">
        <title>Perkinsus chesapeaki whole genome sequence.</title>
        <authorList>
            <person name="Bogema D.R."/>
        </authorList>
    </citation>
    <scope>NUCLEOTIDE SEQUENCE [LARGE SCALE GENOMIC DNA]</scope>
    <source>
        <strain evidence="9">ATCC PRA-425</strain>
    </source>
</reference>
<dbReference type="OrthoDB" id="531541at2759"/>
<dbReference type="PANTHER" id="PTHR43806:SF11">
    <property type="entry name" value="CEREVISIN-RELATED"/>
    <property type="match status" value="1"/>
</dbReference>
<dbReference type="Proteomes" id="UP000591131">
    <property type="component" value="Unassembled WGS sequence"/>
</dbReference>
<dbReference type="AlphaFoldDB" id="A0A7J6L206"/>
<feature type="active site" description="Charge relay system" evidence="7">
    <location>
        <position position="158"/>
    </location>
</feature>
<protein>
    <recommendedName>
        <fullName evidence="6">subtilisin</fullName>
        <ecNumber evidence="6">3.4.21.62</ecNumber>
    </recommendedName>
</protein>